<dbReference type="GO" id="GO:0005524">
    <property type="term" value="F:ATP binding"/>
    <property type="evidence" value="ECO:0007669"/>
    <property type="project" value="UniProtKB-KW"/>
</dbReference>
<feature type="domain" description="ABC transporter" evidence="6">
    <location>
        <begin position="6"/>
        <end position="257"/>
    </location>
</feature>
<dbReference type="GO" id="GO:0005886">
    <property type="term" value="C:plasma membrane"/>
    <property type="evidence" value="ECO:0007669"/>
    <property type="project" value="UniProtKB-SubCell"/>
</dbReference>
<gene>
    <name evidence="7" type="ORF">RSO01_71190</name>
</gene>
<sequence>MSDQLLRVEGLKKHFAFTKGILFSRTLGHVKAVDDVSFDIKAGETLGLVGESGCGKTTTSRMILNLEEPTEGRILLEDEPISGLQGDALKAYRAKVQAVFQDPWSSLNPRMKVGRTIAESLIVNGWGDKEKIAGRVRELLLQVGLRPEQAEQYPHEFSGGQRQRVALAAALASRPKLIVLDEPVSALDVSIRAQMMNLLKDIQAQDNVAYLLVAHDLATVRHMADHTVVMYLGKIVEKAPTEQLFADVRHPYTKALFSAVLVAWPGRSEEEIELRGEVPSPLNPPAGCHFHTRCPYVMPRCSQQEPALREVSPGHAVACHLFDNA</sequence>
<keyword evidence="8" id="KW-1185">Reference proteome</keyword>
<keyword evidence="5 7" id="KW-0067">ATP-binding</keyword>
<name>A0A512NLX1_9HYPH</name>
<dbReference type="Pfam" id="PF00005">
    <property type="entry name" value="ABC_tran"/>
    <property type="match status" value="1"/>
</dbReference>
<dbReference type="SUPFAM" id="SSF52540">
    <property type="entry name" value="P-loop containing nucleoside triphosphate hydrolases"/>
    <property type="match status" value="1"/>
</dbReference>
<comment type="similarity">
    <text evidence="2">Belongs to the ABC transporter superfamily.</text>
</comment>
<evidence type="ECO:0000256" key="3">
    <source>
        <dbReference type="ARBA" id="ARBA00022448"/>
    </source>
</evidence>
<dbReference type="SMART" id="SM00382">
    <property type="entry name" value="AAA"/>
    <property type="match status" value="1"/>
</dbReference>
<dbReference type="AlphaFoldDB" id="A0A512NLX1"/>
<proteinExistence type="inferred from homology"/>
<protein>
    <submittedName>
        <fullName evidence="7">Peptide ABC transporter ATP-binding protein</fullName>
    </submittedName>
</protein>
<evidence type="ECO:0000256" key="4">
    <source>
        <dbReference type="ARBA" id="ARBA00022741"/>
    </source>
</evidence>
<dbReference type="OrthoDB" id="9802264at2"/>
<dbReference type="InterPro" id="IPR027417">
    <property type="entry name" value="P-loop_NTPase"/>
</dbReference>
<dbReference type="EMBL" id="BKAJ01000145">
    <property type="protein sequence ID" value="GEP59953.1"/>
    <property type="molecule type" value="Genomic_DNA"/>
</dbReference>
<keyword evidence="3" id="KW-0813">Transport</keyword>
<keyword evidence="4" id="KW-0547">Nucleotide-binding</keyword>
<dbReference type="InterPro" id="IPR017871">
    <property type="entry name" value="ABC_transporter-like_CS"/>
</dbReference>
<dbReference type="Pfam" id="PF08352">
    <property type="entry name" value="oligo_HPY"/>
    <property type="match status" value="1"/>
</dbReference>
<dbReference type="NCBIfam" id="TIGR01727">
    <property type="entry name" value="oligo_HPY"/>
    <property type="match status" value="1"/>
</dbReference>
<organism evidence="7 8">
    <name type="scientific">Reyranella soli</name>
    <dbReference type="NCBI Taxonomy" id="1230389"/>
    <lineage>
        <taxon>Bacteria</taxon>
        <taxon>Pseudomonadati</taxon>
        <taxon>Pseudomonadota</taxon>
        <taxon>Alphaproteobacteria</taxon>
        <taxon>Hyphomicrobiales</taxon>
        <taxon>Reyranellaceae</taxon>
        <taxon>Reyranella</taxon>
    </lineage>
</organism>
<dbReference type="GO" id="GO:0055085">
    <property type="term" value="P:transmembrane transport"/>
    <property type="evidence" value="ECO:0007669"/>
    <property type="project" value="UniProtKB-ARBA"/>
</dbReference>
<evidence type="ECO:0000313" key="7">
    <source>
        <dbReference type="EMBL" id="GEP59953.1"/>
    </source>
</evidence>
<evidence type="ECO:0000256" key="1">
    <source>
        <dbReference type="ARBA" id="ARBA00004417"/>
    </source>
</evidence>
<evidence type="ECO:0000313" key="8">
    <source>
        <dbReference type="Proteomes" id="UP000321058"/>
    </source>
</evidence>
<dbReference type="PANTHER" id="PTHR43776">
    <property type="entry name" value="TRANSPORT ATP-BINDING PROTEIN"/>
    <property type="match status" value="1"/>
</dbReference>
<dbReference type="InterPro" id="IPR050319">
    <property type="entry name" value="ABC_transp_ATP-bind"/>
</dbReference>
<dbReference type="FunFam" id="3.40.50.300:FF:000016">
    <property type="entry name" value="Oligopeptide ABC transporter ATP-binding component"/>
    <property type="match status" value="1"/>
</dbReference>
<evidence type="ECO:0000256" key="2">
    <source>
        <dbReference type="ARBA" id="ARBA00005417"/>
    </source>
</evidence>
<dbReference type="InterPro" id="IPR003439">
    <property type="entry name" value="ABC_transporter-like_ATP-bd"/>
</dbReference>
<dbReference type="Gene3D" id="3.40.50.300">
    <property type="entry name" value="P-loop containing nucleotide triphosphate hydrolases"/>
    <property type="match status" value="1"/>
</dbReference>
<dbReference type="Proteomes" id="UP000321058">
    <property type="component" value="Unassembled WGS sequence"/>
</dbReference>
<dbReference type="InterPro" id="IPR003593">
    <property type="entry name" value="AAA+_ATPase"/>
</dbReference>
<dbReference type="PROSITE" id="PS50893">
    <property type="entry name" value="ABC_TRANSPORTER_2"/>
    <property type="match status" value="1"/>
</dbReference>
<reference evidence="7 8" key="1">
    <citation type="submission" date="2019-07" db="EMBL/GenBank/DDBJ databases">
        <title>Whole genome shotgun sequence of Reyranella soli NBRC 108950.</title>
        <authorList>
            <person name="Hosoyama A."/>
            <person name="Uohara A."/>
            <person name="Ohji S."/>
            <person name="Ichikawa N."/>
        </authorList>
    </citation>
    <scope>NUCLEOTIDE SEQUENCE [LARGE SCALE GENOMIC DNA]</scope>
    <source>
        <strain evidence="7 8">NBRC 108950</strain>
    </source>
</reference>
<comment type="caution">
    <text evidence="7">The sequence shown here is derived from an EMBL/GenBank/DDBJ whole genome shotgun (WGS) entry which is preliminary data.</text>
</comment>
<accession>A0A512NLX1</accession>
<dbReference type="RefSeq" id="WP_147155324.1">
    <property type="nucleotide sequence ID" value="NZ_BKAJ01000145.1"/>
</dbReference>
<evidence type="ECO:0000256" key="5">
    <source>
        <dbReference type="ARBA" id="ARBA00022840"/>
    </source>
</evidence>
<dbReference type="CDD" id="cd03257">
    <property type="entry name" value="ABC_NikE_OppD_transporters"/>
    <property type="match status" value="1"/>
</dbReference>
<dbReference type="InterPro" id="IPR013563">
    <property type="entry name" value="Oligopep_ABC_C"/>
</dbReference>
<dbReference type="GO" id="GO:0015833">
    <property type="term" value="P:peptide transport"/>
    <property type="evidence" value="ECO:0007669"/>
    <property type="project" value="InterPro"/>
</dbReference>
<dbReference type="PROSITE" id="PS00211">
    <property type="entry name" value="ABC_TRANSPORTER_1"/>
    <property type="match status" value="1"/>
</dbReference>
<comment type="subcellular location">
    <subcellularLocation>
        <location evidence="1">Cell inner membrane</location>
        <topology evidence="1">Peripheral membrane protein</topology>
    </subcellularLocation>
</comment>
<evidence type="ECO:0000259" key="6">
    <source>
        <dbReference type="PROSITE" id="PS50893"/>
    </source>
</evidence>
<dbReference type="GO" id="GO:0016887">
    <property type="term" value="F:ATP hydrolysis activity"/>
    <property type="evidence" value="ECO:0007669"/>
    <property type="project" value="InterPro"/>
</dbReference>